<dbReference type="EMBL" id="JAAVXB010000010">
    <property type="protein sequence ID" value="NKF23869.1"/>
    <property type="molecule type" value="Genomic_DNA"/>
</dbReference>
<feature type="chain" id="PRO_5037148360" description="Enamine deaminase RidA, house cleaning of reactive enamine intermediates, YjgF/YER057c/UK114 family" evidence="2">
    <location>
        <begin position="22"/>
        <end position="184"/>
    </location>
</feature>
<comment type="caution">
    <text evidence="3">The sequence shown here is derived from an EMBL/GenBank/DDBJ whole genome shotgun (WGS) entry which is preliminary data.</text>
</comment>
<organism evidence="3 4">
    <name type="scientific">Solimonas marina</name>
    <dbReference type="NCBI Taxonomy" id="2714601"/>
    <lineage>
        <taxon>Bacteria</taxon>
        <taxon>Pseudomonadati</taxon>
        <taxon>Pseudomonadota</taxon>
        <taxon>Gammaproteobacteria</taxon>
        <taxon>Nevskiales</taxon>
        <taxon>Nevskiaceae</taxon>
        <taxon>Solimonas</taxon>
    </lineage>
</organism>
<dbReference type="GO" id="GO:0005829">
    <property type="term" value="C:cytosol"/>
    <property type="evidence" value="ECO:0007669"/>
    <property type="project" value="TreeGrafter"/>
</dbReference>
<dbReference type="PROSITE" id="PS01094">
    <property type="entry name" value="UPF0076"/>
    <property type="match status" value="1"/>
</dbReference>
<protein>
    <recommendedName>
        <fullName evidence="5">Enamine deaminase RidA, house cleaning of reactive enamine intermediates, YjgF/YER057c/UK114 family</fullName>
    </recommendedName>
</protein>
<dbReference type="AlphaFoldDB" id="A0A969WCU7"/>
<dbReference type="PROSITE" id="PS51257">
    <property type="entry name" value="PROKAR_LIPOPROTEIN"/>
    <property type="match status" value="1"/>
</dbReference>
<evidence type="ECO:0000256" key="1">
    <source>
        <dbReference type="ARBA" id="ARBA00010552"/>
    </source>
</evidence>
<dbReference type="InterPro" id="IPR006175">
    <property type="entry name" value="YjgF/YER057c/UK114"/>
</dbReference>
<dbReference type="PANTHER" id="PTHR11803:SF59">
    <property type="entry name" value="ENDORIBONUCLEASE"/>
    <property type="match status" value="1"/>
</dbReference>
<dbReference type="Proteomes" id="UP000653472">
    <property type="component" value="Unassembled WGS sequence"/>
</dbReference>
<dbReference type="Gene3D" id="3.30.1330.40">
    <property type="entry name" value="RutC-like"/>
    <property type="match status" value="1"/>
</dbReference>
<keyword evidence="2" id="KW-0732">Signal</keyword>
<dbReference type="InterPro" id="IPR035959">
    <property type="entry name" value="RutC-like_sf"/>
</dbReference>
<feature type="signal peptide" evidence="2">
    <location>
        <begin position="1"/>
        <end position="21"/>
    </location>
</feature>
<dbReference type="SUPFAM" id="SSF55298">
    <property type="entry name" value="YjgF-like"/>
    <property type="match status" value="1"/>
</dbReference>
<evidence type="ECO:0008006" key="5">
    <source>
        <dbReference type="Google" id="ProtNLM"/>
    </source>
</evidence>
<evidence type="ECO:0000256" key="2">
    <source>
        <dbReference type="SAM" id="SignalP"/>
    </source>
</evidence>
<dbReference type="CDD" id="cd06151">
    <property type="entry name" value="YjgF_YER057c_UK114_like_3"/>
    <property type="match status" value="1"/>
</dbReference>
<proteinExistence type="inferred from homology"/>
<name>A0A969WCU7_9GAMM</name>
<keyword evidence="4" id="KW-1185">Reference proteome</keyword>
<comment type="similarity">
    <text evidence="1">Belongs to the RutC family.</text>
</comment>
<dbReference type="Pfam" id="PF01042">
    <property type="entry name" value="Ribonuc_L-PSP"/>
    <property type="match status" value="1"/>
</dbReference>
<evidence type="ECO:0000313" key="3">
    <source>
        <dbReference type="EMBL" id="NKF23869.1"/>
    </source>
</evidence>
<evidence type="ECO:0000313" key="4">
    <source>
        <dbReference type="Proteomes" id="UP000653472"/>
    </source>
</evidence>
<sequence>MNRVRTAASTAILGLTLVLSACSGGHKAPAAGDKAAAPEAAASKDVIRYTAGKFPIAKAVEVPAGKTIVYLSGALAPIADESKPKDSQDAYGDTETQTYGALKTIQASLKDMGLTMGDVIKMTVFMKADPEKGNELDFAGMMKAYTQFFGTPEQPNLPARSAVQVAALARPAALVEIEVIAVRP</sequence>
<dbReference type="PANTHER" id="PTHR11803">
    <property type="entry name" value="2-IMINOBUTANOATE/2-IMINOPROPANOATE DEAMINASE RIDA"/>
    <property type="match status" value="1"/>
</dbReference>
<dbReference type="InterPro" id="IPR019897">
    <property type="entry name" value="RidA_CS"/>
</dbReference>
<accession>A0A969WCU7</accession>
<gene>
    <name evidence="3" type="ORF">G7Y82_16265</name>
</gene>
<dbReference type="RefSeq" id="WP_168149280.1">
    <property type="nucleotide sequence ID" value="NZ_JAAVXB010000010.1"/>
</dbReference>
<reference evidence="3" key="1">
    <citation type="submission" date="2020-03" db="EMBL/GenBank/DDBJ databases">
        <title>Solimonas marina sp. nov., isolated from deep seawater of the Pacific Ocean.</title>
        <authorList>
            <person name="Liu X."/>
            <person name="Lai Q."/>
            <person name="Sun F."/>
            <person name="Gai Y."/>
            <person name="Li G."/>
            <person name="Shao Z."/>
        </authorList>
    </citation>
    <scope>NUCLEOTIDE SEQUENCE</scope>
    <source>
        <strain evidence="3">C16B3</strain>
    </source>
</reference>
<dbReference type="GO" id="GO:0019239">
    <property type="term" value="F:deaminase activity"/>
    <property type="evidence" value="ECO:0007669"/>
    <property type="project" value="TreeGrafter"/>
</dbReference>